<organism evidence="1">
    <name type="scientific">Anguilla anguilla</name>
    <name type="common">European freshwater eel</name>
    <name type="synonym">Muraena anguilla</name>
    <dbReference type="NCBI Taxonomy" id="7936"/>
    <lineage>
        <taxon>Eukaryota</taxon>
        <taxon>Metazoa</taxon>
        <taxon>Chordata</taxon>
        <taxon>Craniata</taxon>
        <taxon>Vertebrata</taxon>
        <taxon>Euteleostomi</taxon>
        <taxon>Actinopterygii</taxon>
        <taxon>Neopterygii</taxon>
        <taxon>Teleostei</taxon>
        <taxon>Anguilliformes</taxon>
        <taxon>Anguillidae</taxon>
        <taxon>Anguilla</taxon>
    </lineage>
</organism>
<name>A0A0E9PE48_ANGAN</name>
<accession>A0A0E9PE48</accession>
<dbReference type="AlphaFoldDB" id="A0A0E9PE48"/>
<proteinExistence type="predicted"/>
<sequence>MFHWTQTVPPSCIQINMGYTFCLPKQKKDKT</sequence>
<evidence type="ECO:0000313" key="1">
    <source>
        <dbReference type="EMBL" id="JAH02891.1"/>
    </source>
</evidence>
<reference evidence="1" key="2">
    <citation type="journal article" date="2015" name="Fish Shellfish Immunol.">
        <title>Early steps in the European eel (Anguilla anguilla)-Vibrio vulnificus interaction in the gills: Role of the RtxA13 toxin.</title>
        <authorList>
            <person name="Callol A."/>
            <person name="Pajuelo D."/>
            <person name="Ebbesson L."/>
            <person name="Teles M."/>
            <person name="MacKenzie S."/>
            <person name="Amaro C."/>
        </authorList>
    </citation>
    <scope>NUCLEOTIDE SEQUENCE</scope>
</reference>
<reference evidence="1" key="1">
    <citation type="submission" date="2014-11" db="EMBL/GenBank/DDBJ databases">
        <authorList>
            <person name="Amaro Gonzalez C."/>
        </authorList>
    </citation>
    <scope>NUCLEOTIDE SEQUENCE</scope>
</reference>
<dbReference type="EMBL" id="GBXM01105686">
    <property type="protein sequence ID" value="JAH02891.1"/>
    <property type="molecule type" value="Transcribed_RNA"/>
</dbReference>
<protein>
    <submittedName>
        <fullName evidence="1">Uncharacterized protein</fullName>
    </submittedName>
</protein>